<dbReference type="AlphaFoldDB" id="A0A3B1CNU4"/>
<organism evidence="2">
    <name type="scientific">hydrothermal vent metagenome</name>
    <dbReference type="NCBI Taxonomy" id="652676"/>
    <lineage>
        <taxon>unclassified sequences</taxon>
        <taxon>metagenomes</taxon>
        <taxon>ecological metagenomes</taxon>
    </lineage>
</organism>
<evidence type="ECO:0000259" key="1">
    <source>
        <dbReference type="Pfam" id="PF07045"/>
    </source>
</evidence>
<reference evidence="2" key="1">
    <citation type="submission" date="2018-06" db="EMBL/GenBank/DDBJ databases">
        <authorList>
            <person name="Zhirakovskaya E."/>
        </authorList>
    </citation>
    <scope>NUCLEOTIDE SEQUENCE</scope>
</reference>
<evidence type="ECO:0000313" key="2">
    <source>
        <dbReference type="EMBL" id="VAX29972.1"/>
    </source>
</evidence>
<gene>
    <name evidence="2" type="ORF">MNBD_NITROSPIRAE01-2081</name>
</gene>
<dbReference type="EMBL" id="UOGF01000058">
    <property type="protein sequence ID" value="VAX29972.1"/>
    <property type="molecule type" value="Genomic_DNA"/>
</dbReference>
<dbReference type="Pfam" id="PF07045">
    <property type="entry name" value="DUF1330"/>
    <property type="match status" value="1"/>
</dbReference>
<sequence length="119" mass="13806">MNRFIMILFLFLSLSACTHYLNSGHQKSDDRHYLVVDVSISDAEKYDRFLALEQPILKKFGAHLEMEIRSEDEKKRHLIIIFPDAETVKHFVASSEFQKILPLAKTSSKSKVFHGKLIQ</sequence>
<dbReference type="Gene3D" id="3.30.70.100">
    <property type="match status" value="1"/>
</dbReference>
<dbReference type="InterPro" id="IPR010753">
    <property type="entry name" value="DUF1330"/>
</dbReference>
<feature type="domain" description="DUF1330" evidence="1">
    <location>
        <begin position="33"/>
        <end position="112"/>
    </location>
</feature>
<dbReference type="PROSITE" id="PS51257">
    <property type="entry name" value="PROKAR_LIPOPROTEIN"/>
    <property type="match status" value="1"/>
</dbReference>
<proteinExistence type="predicted"/>
<protein>
    <recommendedName>
        <fullName evidence="1">DUF1330 domain-containing protein</fullName>
    </recommendedName>
</protein>
<dbReference type="InterPro" id="IPR011008">
    <property type="entry name" value="Dimeric_a/b-barrel"/>
</dbReference>
<dbReference type="SUPFAM" id="SSF54909">
    <property type="entry name" value="Dimeric alpha+beta barrel"/>
    <property type="match status" value="1"/>
</dbReference>
<name>A0A3B1CNU4_9ZZZZ</name>
<accession>A0A3B1CNU4</accession>